<dbReference type="PANTHER" id="PTHR48086">
    <property type="entry name" value="SODIUM/PROLINE SYMPORTER-RELATED"/>
    <property type="match status" value="1"/>
</dbReference>
<keyword evidence="1" id="KW-0472">Membrane</keyword>
<feature type="transmembrane region" description="Helical" evidence="1">
    <location>
        <begin position="50"/>
        <end position="71"/>
    </location>
</feature>
<reference evidence="2 3" key="1">
    <citation type="submission" date="2016-10" db="EMBL/GenBank/DDBJ databases">
        <authorList>
            <person name="de Groot N.N."/>
        </authorList>
    </citation>
    <scope>NUCLEOTIDE SEQUENCE [LARGE SCALE GENOMIC DNA]</scope>
    <source>
        <strain evidence="2 3">DSM 45514</strain>
    </source>
</reference>
<organism evidence="2 3">
    <name type="scientific">Melghirimyces thermohalophilus</name>
    <dbReference type="NCBI Taxonomy" id="1236220"/>
    <lineage>
        <taxon>Bacteria</taxon>
        <taxon>Bacillati</taxon>
        <taxon>Bacillota</taxon>
        <taxon>Bacilli</taxon>
        <taxon>Bacillales</taxon>
        <taxon>Thermoactinomycetaceae</taxon>
        <taxon>Melghirimyces</taxon>
    </lineage>
</organism>
<feature type="transmembrane region" description="Helical" evidence="1">
    <location>
        <begin position="27"/>
        <end position="44"/>
    </location>
</feature>
<dbReference type="GO" id="GO:0022857">
    <property type="term" value="F:transmembrane transporter activity"/>
    <property type="evidence" value="ECO:0007669"/>
    <property type="project" value="TreeGrafter"/>
</dbReference>
<dbReference type="EMBL" id="FMZA01000005">
    <property type="protein sequence ID" value="SDC28388.1"/>
    <property type="molecule type" value="Genomic_DNA"/>
</dbReference>
<keyword evidence="3" id="KW-1185">Reference proteome</keyword>
<evidence type="ECO:0000256" key="1">
    <source>
        <dbReference type="SAM" id="Phobius"/>
    </source>
</evidence>
<dbReference type="InterPro" id="IPR050277">
    <property type="entry name" value="Sodium:Solute_Symporter"/>
</dbReference>
<dbReference type="Proteomes" id="UP000199387">
    <property type="component" value="Unassembled WGS sequence"/>
</dbReference>
<evidence type="ECO:0000313" key="3">
    <source>
        <dbReference type="Proteomes" id="UP000199387"/>
    </source>
</evidence>
<accession>A0A1G6KBY2</accession>
<dbReference type="STRING" id="1236220.SAMN04488112_105169"/>
<protein>
    <submittedName>
        <fullName evidence="2">Cation/acetate symporter</fullName>
    </submittedName>
</protein>
<gene>
    <name evidence="2" type="ORF">SAMN04488112_105169</name>
</gene>
<dbReference type="InterPro" id="IPR038377">
    <property type="entry name" value="Na/Glc_symporter_sf"/>
</dbReference>
<keyword evidence="1" id="KW-0812">Transmembrane</keyword>
<dbReference type="OrthoDB" id="9814523at2"/>
<dbReference type="RefSeq" id="WP_091567359.1">
    <property type="nucleotide sequence ID" value="NZ_FMZA01000005.1"/>
</dbReference>
<name>A0A1G6KBY2_9BACL</name>
<dbReference type="AlphaFoldDB" id="A0A1G6KBY2"/>
<dbReference type="GO" id="GO:0005886">
    <property type="term" value="C:plasma membrane"/>
    <property type="evidence" value="ECO:0007669"/>
    <property type="project" value="TreeGrafter"/>
</dbReference>
<proteinExistence type="predicted"/>
<dbReference type="Gene3D" id="1.20.1730.10">
    <property type="entry name" value="Sodium/glucose cotransporter"/>
    <property type="match status" value="1"/>
</dbReference>
<keyword evidence="1" id="KW-1133">Transmembrane helix</keyword>
<sequence>MAITIACLCVTFRLINKKADDQKRLKVARISIAVATIAAGLVALDPPGVITQIVPWAFSLAAASFFPVLVLGSGGNGSMPLGLLPA</sequence>
<evidence type="ECO:0000313" key="2">
    <source>
        <dbReference type="EMBL" id="SDC28388.1"/>
    </source>
</evidence>
<dbReference type="PANTHER" id="PTHR48086:SF5">
    <property type="entry name" value="NA(+):SOLUTE SYMPORTER (SSF FAMILY)"/>
    <property type="match status" value="1"/>
</dbReference>